<keyword evidence="1" id="KW-0175">Coiled coil</keyword>
<sequence>MHRFGIIWLAFVLVLTGCSSGASEPQADTKKKLSEAEEKEEMTIDTFVASQDAKGMLTDGPGKYGGDRYDLAKVKAEIDQFPDDLTAEEYFNRLVFLVAEDYRPIMKTIDEFDTDINFREVEAPKGPQEAKLQERNVVILLDASGSMKEKVDGGVKMDLAKRAVTRFASQLPEGTNVSLQVYGHKGSNQEKDKPLSCEGIEEVYPLAQYDQSKFAKSLNSFQAAGWTPLAASMKAAKKTLEQEASSDAVNVVYVVSDGEETCGGNPAQAAQELQQSNMKAVVNIIGFDVDDAGARALKEVARSGGGEYVTVNTEEQLQQYWTREQLRLYKAWRKWGWDTRGSMMRSFNDKMDEARKTICCSSSGELAVTYKQEEARLREAKNYLVETHDLPARIAVDLNSFIYQRWSSIFKHGKKRFEEKAEEIRRNKDHLEKEINAIRDMNLEKYDPGS</sequence>
<accession>A0A2T4ZD91</accession>
<evidence type="ECO:0000256" key="1">
    <source>
        <dbReference type="SAM" id="Coils"/>
    </source>
</evidence>
<dbReference type="SMART" id="SM00327">
    <property type="entry name" value="VWA"/>
    <property type="match status" value="1"/>
</dbReference>
<dbReference type="EMBL" id="PZZP01000001">
    <property type="protein sequence ID" value="PTM59847.1"/>
    <property type="molecule type" value="Genomic_DNA"/>
</dbReference>
<dbReference type="PROSITE" id="PS51257">
    <property type="entry name" value="PROKAR_LIPOPROTEIN"/>
    <property type="match status" value="1"/>
</dbReference>
<feature type="domain" description="VWFA" evidence="3">
    <location>
        <begin position="136"/>
        <end position="326"/>
    </location>
</feature>
<evidence type="ECO:0000256" key="2">
    <source>
        <dbReference type="SAM" id="SignalP"/>
    </source>
</evidence>
<evidence type="ECO:0000259" key="3">
    <source>
        <dbReference type="PROSITE" id="PS50234"/>
    </source>
</evidence>
<dbReference type="Proteomes" id="UP000241639">
    <property type="component" value="Unassembled WGS sequence"/>
</dbReference>
<comment type="caution">
    <text evidence="4">The sequence shown here is derived from an EMBL/GenBank/DDBJ whole genome shotgun (WGS) entry which is preliminary data.</text>
</comment>
<keyword evidence="5" id="KW-1185">Reference proteome</keyword>
<feature type="chain" id="PRO_5039707355" evidence="2">
    <location>
        <begin position="23"/>
        <end position="450"/>
    </location>
</feature>
<reference evidence="4 5" key="1">
    <citation type="submission" date="2018-04" db="EMBL/GenBank/DDBJ databases">
        <title>Genomic Encyclopedia of Archaeal and Bacterial Type Strains, Phase II (KMG-II): from individual species to whole genera.</title>
        <authorList>
            <person name="Goeker M."/>
        </authorList>
    </citation>
    <scope>NUCLEOTIDE SEQUENCE [LARGE SCALE GENOMIC DNA]</scope>
    <source>
        <strain evidence="4 5">DSM 45169</strain>
    </source>
</reference>
<feature type="coiled-coil region" evidence="1">
    <location>
        <begin position="414"/>
        <end position="441"/>
    </location>
</feature>
<keyword evidence="2" id="KW-0732">Signal</keyword>
<evidence type="ECO:0000313" key="5">
    <source>
        <dbReference type="Proteomes" id="UP000241639"/>
    </source>
</evidence>
<dbReference type="PROSITE" id="PS50234">
    <property type="entry name" value="VWFA"/>
    <property type="match status" value="1"/>
</dbReference>
<gene>
    <name evidence="4" type="ORF">C8J48_2482</name>
</gene>
<dbReference type="InterPro" id="IPR002035">
    <property type="entry name" value="VWF_A"/>
</dbReference>
<dbReference type="Gene3D" id="3.40.50.410">
    <property type="entry name" value="von Willebrand factor, type A domain"/>
    <property type="match status" value="1"/>
</dbReference>
<name>A0A2T4ZD91_9BACL</name>
<evidence type="ECO:0000313" key="4">
    <source>
        <dbReference type="EMBL" id="PTM59847.1"/>
    </source>
</evidence>
<dbReference type="InterPro" id="IPR036465">
    <property type="entry name" value="vWFA_dom_sf"/>
</dbReference>
<dbReference type="RefSeq" id="WP_107727160.1">
    <property type="nucleotide sequence ID" value="NZ_PZZP01000001.1"/>
</dbReference>
<dbReference type="AlphaFoldDB" id="A0A2T4ZD91"/>
<organism evidence="4 5">
    <name type="scientific">Desmospora activa DSM 45169</name>
    <dbReference type="NCBI Taxonomy" id="1121389"/>
    <lineage>
        <taxon>Bacteria</taxon>
        <taxon>Bacillati</taxon>
        <taxon>Bacillota</taxon>
        <taxon>Bacilli</taxon>
        <taxon>Bacillales</taxon>
        <taxon>Thermoactinomycetaceae</taxon>
        <taxon>Desmospora</taxon>
    </lineage>
</organism>
<dbReference type="Pfam" id="PF00092">
    <property type="entry name" value="VWA"/>
    <property type="match status" value="1"/>
</dbReference>
<dbReference type="SUPFAM" id="SSF53300">
    <property type="entry name" value="vWA-like"/>
    <property type="match status" value="1"/>
</dbReference>
<proteinExistence type="predicted"/>
<feature type="signal peptide" evidence="2">
    <location>
        <begin position="1"/>
        <end position="22"/>
    </location>
</feature>
<protein>
    <submittedName>
        <fullName evidence="4">Ca-activated chloride channel family protein</fullName>
    </submittedName>
</protein>
<dbReference type="OrthoDB" id="9783818at2"/>